<accession>W9YNL6</accession>
<dbReference type="OrthoDB" id="2993351at2759"/>
<evidence type="ECO:0000313" key="3">
    <source>
        <dbReference type="Proteomes" id="UP000019484"/>
    </source>
</evidence>
<evidence type="ECO:0000256" key="1">
    <source>
        <dbReference type="SAM" id="MobiDB-lite"/>
    </source>
</evidence>
<reference evidence="2 3" key="1">
    <citation type="submission" date="2013-03" db="EMBL/GenBank/DDBJ databases">
        <title>The Genome Sequence of Capronia coronata CBS 617.96.</title>
        <authorList>
            <consortium name="The Broad Institute Genomics Platform"/>
            <person name="Cuomo C."/>
            <person name="de Hoog S."/>
            <person name="Gorbushina A."/>
            <person name="Walker B."/>
            <person name="Young S.K."/>
            <person name="Zeng Q."/>
            <person name="Gargeya S."/>
            <person name="Fitzgerald M."/>
            <person name="Haas B."/>
            <person name="Abouelleil A."/>
            <person name="Allen A.W."/>
            <person name="Alvarado L."/>
            <person name="Arachchi H.M."/>
            <person name="Berlin A.M."/>
            <person name="Chapman S.B."/>
            <person name="Gainer-Dewar J."/>
            <person name="Goldberg J."/>
            <person name="Griggs A."/>
            <person name="Gujja S."/>
            <person name="Hansen M."/>
            <person name="Howarth C."/>
            <person name="Imamovic A."/>
            <person name="Ireland A."/>
            <person name="Larimer J."/>
            <person name="McCowan C."/>
            <person name="Murphy C."/>
            <person name="Pearson M."/>
            <person name="Poon T.W."/>
            <person name="Priest M."/>
            <person name="Roberts A."/>
            <person name="Saif S."/>
            <person name="Shea T."/>
            <person name="Sisk P."/>
            <person name="Sykes S."/>
            <person name="Wortman J."/>
            <person name="Nusbaum C."/>
            <person name="Birren B."/>
        </authorList>
    </citation>
    <scope>NUCLEOTIDE SEQUENCE [LARGE SCALE GENOMIC DNA]</scope>
    <source>
        <strain evidence="2 3">CBS 617.96</strain>
    </source>
</reference>
<sequence>MSNIMPQVRGSPKGTTSTTVSEAAARPLIPEDGLTQEAAKDILKRTLSVKTANAATDIISERTGLSKSLGSNQYPLRDIGRGSCGSVFEVPETVYAIKKGAGTEAIWNDFNLTNCAYNSCLTSLGLFEYAFRGRRVPRVPKARYFNGPDADGVWTAIISRFPEADRTRAAAFYLDHILPVPRVTRQALVRRFFQPDEQTQ</sequence>
<dbReference type="RefSeq" id="XP_007723469.1">
    <property type="nucleotide sequence ID" value="XM_007725279.1"/>
</dbReference>
<comment type="caution">
    <text evidence="2">The sequence shown here is derived from an EMBL/GenBank/DDBJ whole genome shotgun (WGS) entry which is preliminary data.</text>
</comment>
<dbReference type="HOGENOM" id="CLU_1366081_0_0_1"/>
<protein>
    <submittedName>
        <fullName evidence="2">Uncharacterized protein</fullName>
    </submittedName>
</protein>
<gene>
    <name evidence="2" type="ORF">A1O1_04385</name>
</gene>
<feature type="region of interest" description="Disordered" evidence="1">
    <location>
        <begin position="1"/>
        <end position="28"/>
    </location>
</feature>
<keyword evidence="3" id="KW-1185">Reference proteome</keyword>
<dbReference type="Proteomes" id="UP000019484">
    <property type="component" value="Unassembled WGS sequence"/>
</dbReference>
<evidence type="ECO:0000313" key="2">
    <source>
        <dbReference type="EMBL" id="EXJ91275.1"/>
    </source>
</evidence>
<dbReference type="EMBL" id="AMWN01000003">
    <property type="protein sequence ID" value="EXJ91275.1"/>
    <property type="molecule type" value="Genomic_DNA"/>
</dbReference>
<dbReference type="AlphaFoldDB" id="W9YNL6"/>
<organism evidence="2 3">
    <name type="scientific">Capronia coronata CBS 617.96</name>
    <dbReference type="NCBI Taxonomy" id="1182541"/>
    <lineage>
        <taxon>Eukaryota</taxon>
        <taxon>Fungi</taxon>
        <taxon>Dikarya</taxon>
        <taxon>Ascomycota</taxon>
        <taxon>Pezizomycotina</taxon>
        <taxon>Eurotiomycetes</taxon>
        <taxon>Chaetothyriomycetidae</taxon>
        <taxon>Chaetothyriales</taxon>
        <taxon>Herpotrichiellaceae</taxon>
        <taxon>Capronia</taxon>
    </lineage>
</organism>
<name>W9YNL6_9EURO</name>
<proteinExistence type="predicted"/>
<dbReference type="GeneID" id="19159268"/>